<comment type="caution">
    <text evidence="1">The sequence shown here is derived from an EMBL/GenBank/DDBJ whole genome shotgun (WGS) entry which is preliminary data.</text>
</comment>
<dbReference type="RefSeq" id="WP_210653968.1">
    <property type="nucleotide sequence ID" value="NZ_JAGKQQ010000001.1"/>
</dbReference>
<proteinExistence type="predicted"/>
<keyword evidence="2" id="KW-1185">Reference proteome</keyword>
<evidence type="ECO:0000313" key="2">
    <source>
        <dbReference type="Proteomes" id="UP000676565"/>
    </source>
</evidence>
<evidence type="ECO:0008006" key="3">
    <source>
        <dbReference type="Google" id="ProtNLM"/>
    </source>
</evidence>
<evidence type="ECO:0000313" key="1">
    <source>
        <dbReference type="EMBL" id="MBP3955917.1"/>
    </source>
</evidence>
<name>A0ABS5BR83_9BACT</name>
<protein>
    <recommendedName>
        <fullName evidence="3">DUF1579 domain-containing protein</fullName>
    </recommendedName>
</protein>
<dbReference type="EMBL" id="JAGKQQ010000001">
    <property type="protein sequence ID" value="MBP3955917.1"/>
    <property type="molecule type" value="Genomic_DNA"/>
</dbReference>
<accession>A0ABS5BR83</accession>
<sequence length="114" mass="12838">MYPSGRWDGFWVQEHVGRQQMTPFTLRFAGGEVTGEGRDMVGVFTFSGTYDEATGQVVMMKHYFGRHNVLYVGQSDGEGSIQGTWSIERLHTGPFLLRPMMAKPRGDEPIHEIG</sequence>
<reference evidence="1 2" key="1">
    <citation type="submission" date="2021-04" db="EMBL/GenBank/DDBJ databases">
        <authorList>
            <person name="Ivanova A."/>
        </authorList>
    </citation>
    <scope>NUCLEOTIDE SEQUENCE [LARGE SCALE GENOMIC DNA]</scope>
    <source>
        <strain evidence="1 2">G18</strain>
    </source>
</reference>
<organism evidence="1 2">
    <name type="scientific">Gemmata palustris</name>
    <dbReference type="NCBI Taxonomy" id="2822762"/>
    <lineage>
        <taxon>Bacteria</taxon>
        <taxon>Pseudomonadati</taxon>
        <taxon>Planctomycetota</taxon>
        <taxon>Planctomycetia</taxon>
        <taxon>Gemmatales</taxon>
        <taxon>Gemmataceae</taxon>
        <taxon>Gemmata</taxon>
    </lineage>
</organism>
<gene>
    <name evidence="1" type="ORF">J8F10_11535</name>
</gene>
<dbReference type="Proteomes" id="UP000676565">
    <property type="component" value="Unassembled WGS sequence"/>
</dbReference>